<name>A0A8J3V240_9ACTN</name>
<keyword evidence="2" id="KW-1185">Reference proteome</keyword>
<comment type="caution">
    <text evidence="1">The sequence shown here is derived from an EMBL/GenBank/DDBJ whole genome shotgun (WGS) entry which is preliminary data.</text>
</comment>
<accession>A0A8J3V240</accession>
<evidence type="ECO:0000313" key="2">
    <source>
        <dbReference type="Proteomes" id="UP000605992"/>
    </source>
</evidence>
<reference evidence="1" key="1">
    <citation type="submission" date="2021-01" db="EMBL/GenBank/DDBJ databases">
        <title>Whole genome shotgun sequence of Planotetraspora thailandica NBRC 104271.</title>
        <authorList>
            <person name="Komaki H."/>
            <person name="Tamura T."/>
        </authorList>
    </citation>
    <scope>NUCLEOTIDE SEQUENCE</scope>
    <source>
        <strain evidence="1">NBRC 104271</strain>
    </source>
</reference>
<dbReference type="Proteomes" id="UP000605992">
    <property type="component" value="Unassembled WGS sequence"/>
</dbReference>
<dbReference type="AlphaFoldDB" id="A0A8J3V240"/>
<sequence>MVVRDPFGSTVLAVRLAKPRTDDAARGSAWLALLNLGTDLPYDARARVQPLGRHDEHHLR</sequence>
<protein>
    <submittedName>
        <fullName evidence="1">Uncharacterized protein</fullName>
    </submittedName>
</protein>
<organism evidence="1 2">
    <name type="scientific">Planotetraspora thailandica</name>
    <dbReference type="NCBI Taxonomy" id="487172"/>
    <lineage>
        <taxon>Bacteria</taxon>
        <taxon>Bacillati</taxon>
        <taxon>Actinomycetota</taxon>
        <taxon>Actinomycetes</taxon>
        <taxon>Streptosporangiales</taxon>
        <taxon>Streptosporangiaceae</taxon>
        <taxon>Planotetraspora</taxon>
    </lineage>
</organism>
<proteinExistence type="predicted"/>
<evidence type="ECO:0000313" key="1">
    <source>
        <dbReference type="EMBL" id="GII55316.1"/>
    </source>
</evidence>
<dbReference type="EMBL" id="BOOR01000025">
    <property type="protein sequence ID" value="GII55316.1"/>
    <property type="molecule type" value="Genomic_DNA"/>
</dbReference>
<gene>
    <name evidence="1" type="ORF">Pth03_37050</name>
</gene>